<dbReference type="PROSITE" id="PS51886">
    <property type="entry name" value="TLDC"/>
    <property type="match status" value="1"/>
</dbReference>
<dbReference type="PANTHER" id="PTHR46306:SF1">
    <property type="entry name" value="BTB_POZ DOMAIN-CONTAINING PROTEIN 9"/>
    <property type="match status" value="1"/>
</dbReference>
<sequence>MKTDLFSVLSRDLNELFNDHEEQNVVIQVGDEVNYKEFYAHSIILRARCKYFKSGLSCDWVKREGNRIIFKKPNITPEVFEVILKYIYSATISYEKYDVMHLLDVLVAADELLLSEMAESIQEYLLNHKADWLQKNFTTLWRKSREFDWCGKVQECCQSIVCNEPHCLFESPEFLTLEENLVIAFLKLDNLIMEEIEIWNYLLKWGKAQIPPKEDGSPAIDDCERNWSEKDIKALGEALKGCIPHIRWFHIEPSELFNKIWPLKEIFPQDLLEEIFRHHFTPNLPIDSSTFVYYKPQRPLPFESTILQQHHIAKLANWIDRKEGDNLYTYFTMPYNFKLLVRGSRDGFGSGTFHDKCDSKGASIVVMRIRGTNEILGGYNPVHWMTGNGHLTTEDSFIFNLGRTPPDNNVEEGLSPYTWYNLNGVKISRPRRPEYAVRIKDRTCGPCFGDKDLWMTSNFNEDENCSAVKDDYDFEITSTEKFAVDEYEVFQVLKKVVIKDASNSVTTNNNENENLLGGGDDATVDATNDVDVGTVNDVNDVNDDGIDTTNAAITTNTTNVTETTTNDDYNDDDDDDDYDDDDEGES</sequence>
<dbReference type="Pfam" id="PF00651">
    <property type="entry name" value="BTB"/>
    <property type="match status" value="1"/>
</dbReference>
<dbReference type="InterPro" id="IPR011705">
    <property type="entry name" value="BACK"/>
</dbReference>
<accession>A0A2N1NKX6</accession>
<feature type="region of interest" description="Disordered" evidence="1">
    <location>
        <begin position="559"/>
        <end position="586"/>
    </location>
</feature>
<dbReference type="AlphaFoldDB" id="A0A2N1NKX6"/>
<dbReference type="Proteomes" id="UP000233469">
    <property type="component" value="Unassembled WGS sequence"/>
</dbReference>
<dbReference type="GO" id="GO:0005737">
    <property type="term" value="C:cytoplasm"/>
    <property type="evidence" value="ECO:0007669"/>
    <property type="project" value="TreeGrafter"/>
</dbReference>
<evidence type="ECO:0008006" key="6">
    <source>
        <dbReference type="Google" id="ProtNLM"/>
    </source>
</evidence>
<name>A0A2N1NKX6_9GLOM</name>
<comment type="caution">
    <text evidence="4">The sequence shown here is derived from an EMBL/GenBank/DDBJ whole genome shotgun (WGS) entry which is preliminary data.</text>
</comment>
<dbReference type="InterPro" id="IPR000210">
    <property type="entry name" value="BTB/POZ_dom"/>
</dbReference>
<dbReference type="InterPro" id="IPR011333">
    <property type="entry name" value="SKP1/BTB/POZ_sf"/>
</dbReference>
<dbReference type="Gene3D" id="1.25.40.420">
    <property type="match status" value="1"/>
</dbReference>
<evidence type="ECO:0000256" key="1">
    <source>
        <dbReference type="SAM" id="MobiDB-lite"/>
    </source>
</evidence>
<dbReference type="CDD" id="cd18186">
    <property type="entry name" value="BTB_POZ_ZBTB_KLHL-like"/>
    <property type="match status" value="1"/>
</dbReference>
<evidence type="ECO:0000313" key="4">
    <source>
        <dbReference type="EMBL" id="PKK74552.1"/>
    </source>
</evidence>
<dbReference type="EMBL" id="LLXL01000297">
    <property type="protein sequence ID" value="PKK74552.1"/>
    <property type="molecule type" value="Genomic_DNA"/>
</dbReference>
<proteinExistence type="predicted"/>
<feature type="domain" description="TLDc" evidence="3">
    <location>
        <begin position="305"/>
        <end position="493"/>
    </location>
</feature>
<dbReference type="SMART" id="SM00225">
    <property type="entry name" value="BTB"/>
    <property type="match status" value="1"/>
</dbReference>
<dbReference type="VEuPathDB" id="FungiDB:RhiirA1_528253"/>
<dbReference type="PANTHER" id="PTHR46306">
    <property type="entry name" value="BTB/POZ DOMAIN-CONTAINING PROTEIN 9"/>
    <property type="match status" value="1"/>
</dbReference>
<dbReference type="Pfam" id="PF07707">
    <property type="entry name" value="BACK"/>
    <property type="match status" value="1"/>
</dbReference>
<feature type="compositionally biased region" description="Acidic residues" evidence="1">
    <location>
        <begin position="568"/>
        <end position="586"/>
    </location>
</feature>
<gene>
    <name evidence="4" type="ORF">RhiirC2_846736</name>
</gene>
<dbReference type="InterPro" id="IPR006571">
    <property type="entry name" value="TLDc_dom"/>
</dbReference>
<dbReference type="Pfam" id="PF07534">
    <property type="entry name" value="TLD"/>
    <property type="match status" value="1"/>
</dbReference>
<dbReference type="SUPFAM" id="SSF54695">
    <property type="entry name" value="POZ domain"/>
    <property type="match status" value="1"/>
</dbReference>
<reference evidence="4 5" key="1">
    <citation type="submission" date="2016-04" db="EMBL/GenBank/DDBJ databases">
        <title>Genome analyses suggest a sexual origin of heterokaryosis in a supposedly ancient asexual fungus.</title>
        <authorList>
            <person name="Ropars J."/>
            <person name="Sedzielewska K."/>
            <person name="Noel J."/>
            <person name="Charron P."/>
            <person name="Farinelli L."/>
            <person name="Marton T."/>
            <person name="Kruger M."/>
            <person name="Pelin A."/>
            <person name="Brachmann A."/>
            <person name="Corradi N."/>
        </authorList>
    </citation>
    <scope>NUCLEOTIDE SEQUENCE [LARGE SCALE GENOMIC DNA]</scope>
    <source>
        <strain evidence="4 5">C2</strain>
    </source>
</reference>
<dbReference type="VEuPathDB" id="FungiDB:RhiirFUN_004690"/>
<reference evidence="4 5" key="2">
    <citation type="submission" date="2017-10" db="EMBL/GenBank/DDBJ databases">
        <title>Extensive intraspecific genome diversity in a model arbuscular mycorrhizal fungus.</title>
        <authorList>
            <person name="Chen E.C.H."/>
            <person name="Morin E."/>
            <person name="Baudet D."/>
            <person name="Noel J."/>
            <person name="Ndikumana S."/>
            <person name="Charron P."/>
            <person name="St-Onge C."/>
            <person name="Giorgi J."/>
            <person name="Grigoriev I.V."/>
            <person name="Roux C."/>
            <person name="Martin F.M."/>
            <person name="Corradi N."/>
        </authorList>
    </citation>
    <scope>NUCLEOTIDE SEQUENCE [LARGE SCALE GENOMIC DNA]</scope>
    <source>
        <strain evidence="4 5">C2</strain>
    </source>
</reference>
<protein>
    <recommendedName>
        <fullName evidence="6">Kelch-like protein 17</fullName>
    </recommendedName>
</protein>
<organism evidence="4 5">
    <name type="scientific">Rhizophagus irregularis</name>
    <dbReference type="NCBI Taxonomy" id="588596"/>
    <lineage>
        <taxon>Eukaryota</taxon>
        <taxon>Fungi</taxon>
        <taxon>Fungi incertae sedis</taxon>
        <taxon>Mucoromycota</taxon>
        <taxon>Glomeromycotina</taxon>
        <taxon>Glomeromycetes</taxon>
        <taxon>Glomerales</taxon>
        <taxon>Glomeraceae</taxon>
        <taxon>Rhizophagus</taxon>
    </lineage>
</organism>
<feature type="domain" description="BTB" evidence="2">
    <location>
        <begin position="23"/>
        <end position="96"/>
    </location>
</feature>
<dbReference type="InterPro" id="IPR052407">
    <property type="entry name" value="BTB_POZ_domain_cont_9"/>
</dbReference>
<dbReference type="Gene3D" id="3.30.710.10">
    <property type="entry name" value="Potassium Channel Kv1.1, Chain A"/>
    <property type="match status" value="1"/>
</dbReference>
<evidence type="ECO:0000259" key="2">
    <source>
        <dbReference type="PROSITE" id="PS50097"/>
    </source>
</evidence>
<evidence type="ECO:0000313" key="5">
    <source>
        <dbReference type="Proteomes" id="UP000233469"/>
    </source>
</evidence>
<dbReference type="SMART" id="SM00584">
    <property type="entry name" value="TLDc"/>
    <property type="match status" value="1"/>
</dbReference>
<dbReference type="VEuPathDB" id="FungiDB:FUN_024062"/>
<dbReference type="PROSITE" id="PS50097">
    <property type="entry name" value="BTB"/>
    <property type="match status" value="1"/>
</dbReference>
<evidence type="ECO:0000259" key="3">
    <source>
        <dbReference type="PROSITE" id="PS51886"/>
    </source>
</evidence>